<feature type="transmembrane region" description="Helical" evidence="1">
    <location>
        <begin position="59"/>
        <end position="82"/>
    </location>
</feature>
<dbReference type="GO" id="GO:0080120">
    <property type="term" value="P:CAAX-box protein maturation"/>
    <property type="evidence" value="ECO:0007669"/>
    <property type="project" value="UniProtKB-ARBA"/>
</dbReference>
<feature type="transmembrane region" description="Helical" evidence="1">
    <location>
        <begin position="89"/>
        <end position="107"/>
    </location>
</feature>
<evidence type="ECO:0000313" key="3">
    <source>
        <dbReference type="EMBL" id="KIE45212.1"/>
    </source>
</evidence>
<name>A0A0C1QW39_9CLOT</name>
<keyword evidence="1" id="KW-0472">Membrane</keyword>
<keyword evidence="3" id="KW-0645">Protease</keyword>
<dbReference type="GO" id="GO:0006508">
    <property type="term" value="P:proteolysis"/>
    <property type="evidence" value="ECO:0007669"/>
    <property type="project" value="UniProtKB-KW"/>
</dbReference>
<keyword evidence="4" id="KW-1185">Reference proteome</keyword>
<proteinExistence type="predicted"/>
<reference evidence="3 4" key="1">
    <citation type="journal article" date="2015" name="Infect. Genet. Evol.">
        <title>Genomic sequences of six botulinum neurotoxin-producing strains representing three clostridial species illustrate the mobility and diversity of botulinum neurotoxin genes.</title>
        <authorList>
            <person name="Smith T.J."/>
            <person name="Hill K.K."/>
            <person name="Xie G."/>
            <person name="Foley B.T."/>
            <person name="Williamson C.H."/>
            <person name="Foster J.T."/>
            <person name="Johnson S.L."/>
            <person name="Chertkov O."/>
            <person name="Teshima H."/>
            <person name="Gibbons H.S."/>
            <person name="Johnsky L.A."/>
            <person name="Karavis M.A."/>
            <person name="Smith L.A."/>
        </authorList>
    </citation>
    <scope>NUCLEOTIDE SEQUENCE [LARGE SCALE GENOMIC DNA]</scope>
    <source>
        <strain evidence="3 4">CDC 2741</strain>
    </source>
</reference>
<dbReference type="InterPro" id="IPR003675">
    <property type="entry name" value="Rce1/LyrA-like_dom"/>
</dbReference>
<evidence type="ECO:0000313" key="4">
    <source>
        <dbReference type="Proteomes" id="UP000031366"/>
    </source>
</evidence>
<dbReference type="EMBL" id="AYSO01000020">
    <property type="protein sequence ID" value="KIE45212.1"/>
    <property type="molecule type" value="Genomic_DNA"/>
</dbReference>
<evidence type="ECO:0000259" key="2">
    <source>
        <dbReference type="Pfam" id="PF02517"/>
    </source>
</evidence>
<accession>A0A0C1QW39</accession>
<keyword evidence="3" id="KW-0378">Hydrolase</keyword>
<feature type="domain" description="CAAX prenyl protease 2/Lysostaphin resistance protein A-like" evidence="2">
    <location>
        <begin position="57"/>
        <end position="153"/>
    </location>
</feature>
<dbReference type="Proteomes" id="UP000031366">
    <property type="component" value="Unassembled WGS sequence"/>
</dbReference>
<protein>
    <submittedName>
        <fullName evidence="3">CAAX protease self-immunity family protein</fullName>
    </submittedName>
</protein>
<feature type="transmembrane region" description="Helical" evidence="1">
    <location>
        <begin position="113"/>
        <end position="132"/>
    </location>
</feature>
<dbReference type="RefSeq" id="WP_039636510.1">
    <property type="nucleotide sequence ID" value="NZ_AYSO01000020.1"/>
</dbReference>
<feature type="transmembrane region" description="Helical" evidence="1">
    <location>
        <begin position="144"/>
        <end position="161"/>
    </location>
</feature>
<gene>
    <name evidence="3" type="ORF">U732_581</name>
</gene>
<dbReference type="GO" id="GO:0004175">
    <property type="term" value="F:endopeptidase activity"/>
    <property type="evidence" value="ECO:0007669"/>
    <property type="project" value="UniProtKB-ARBA"/>
</dbReference>
<dbReference type="Pfam" id="PF02517">
    <property type="entry name" value="Rce1-like"/>
    <property type="match status" value="1"/>
</dbReference>
<organism evidence="3 4">
    <name type="scientific">Clostridium argentinense CDC 2741</name>
    <dbReference type="NCBI Taxonomy" id="1418104"/>
    <lineage>
        <taxon>Bacteria</taxon>
        <taxon>Bacillati</taxon>
        <taxon>Bacillota</taxon>
        <taxon>Clostridia</taxon>
        <taxon>Eubacteriales</taxon>
        <taxon>Clostridiaceae</taxon>
        <taxon>Clostridium</taxon>
    </lineage>
</organism>
<sequence>MNIFKKINNFFNKLNVIAFIILMTIITYILNILLASIFLKITNVSPSASYGTIEMSITGLIFPLIISPWTETILFQSFIFYIFSNIKKFNYPIVKLLISTLCFGLFHAIYNPYYAISAFAVGIIFAYSYLLYEKKNSSPIKVTALIHAGNNAIAIFLPIIITKL</sequence>
<evidence type="ECO:0000256" key="1">
    <source>
        <dbReference type="SAM" id="Phobius"/>
    </source>
</evidence>
<feature type="transmembrane region" description="Helical" evidence="1">
    <location>
        <begin position="16"/>
        <end position="39"/>
    </location>
</feature>
<comment type="caution">
    <text evidence="3">The sequence shown here is derived from an EMBL/GenBank/DDBJ whole genome shotgun (WGS) entry which is preliminary data.</text>
</comment>
<keyword evidence="1" id="KW-1133">Transmembrane helix</keyword>
<keyword evidence="1" id="KW-0812">Transmembrane</keyword>
<dbReference type="AlphaFoldDB" id="A0A0C1QW39"/>